<sequence>MRPTPEACRPGRGPYPSAGSAAHLVGATGNRLTTICANVGEPRRILVSRMLLFCRFSDISDESERTSVPPPPPLNGITSAPYFRGDFALSA</sequence>
<feature type="region of interest" description="Disordered" evidence="1">
    <location>
        <begin position="60"/>
        <end position="79"/>
    </location>
</feature>
<dbReference type="EMBL" id="CADCTR010000435">
    <property type="protein sequence ID" value="CAA9240162.1"/>
    <property type="molecule type" value="Genomic_DNA"/>
</dbReference>
<evidence type="ECO:0000256" key="1">
    <source>
        <dbReference type="SAM" id="MobiDB-lite"/>
    </source>
</evidence>
<name>A0A6J4I4E3_9CHLR</name>
<reference evidence="2" key="1">
    <citation type="submission" date="2020-02" db="EMBL/GenBank/DDBJ databases">
        <authorList>
            <person name="Meier V. D."/>
        </authorList>
    </citation>
    <scope>NUCLEOTIDE SEQUENCE</scope>
    <source>
        <strain evidence="2">AVDCRST_MAG93</strain>
    </source>
</reference>
<organism evidence="2">
    <name type="scientific">uncultured Chloroflexia bacterium</name>
    <dbReference type="NCBI Taxonomy" id="1672391"/>
    <lineage>
        <taxon>Bacteria</taxon>
        <taxon>Bacillati</taxon>
        <taxon>Chloroflexota</taxon>
        <taxon>Chloroflexia</taxon>
        <taxon>environmental samples</taxon>
    </lineage>
</organism>
<protein>
    <submittedName>
        <fullName evidence="2">Uncharacterized protein</fullName>
    </submittedName>
</protein>
<proteinExistence type="predicted"/>
<evidence type="ECO:0000313" key="2">
    <source>
        <dbReference type="EMBL" id="CAA9240162.1"/>
    </source>
</evidence>
<gene>
    <name evidence="2" type="ORF">AVDCRST_MAG93-1290</name>
</gene>
<dbReference type="AlphaFoldDB" id="A0A6J4I4E3"/>
<accession>A0A6J4I4E3</accession>